<dbReference type="InterPro" id="IPR046342">
    <property type="entry name" value="CBS_dom_sf"/>
</dbReference>
<dbReference type="Proteomes" id="UP000037712">
    <property type="component" value="Unassembled WGS sequence"/>
</dbReference>
<dbReference type="PROSITE" id="PS51371">
    <property type="entry name" value="CBS"/>
    <property type="match status" value="2"/>
</dbReference>
<evidence type="ECO:0000256" key="3">
    <source>
        <dbReference type="SAM" id="MobiDB-lite"/>
    </source>
</evidence>
<keyword evidence="5" id="KW-0808">Transferase</keyword>
<reference evidence="5 6" key="1">
    <citation type="journal article" date="2015" name="Genome Announc.">
        <title>Draft Genome Sequence of Rhodococcus rhodochrous Strain KG-21, a Soil Isolate from Oil Fields of Krishna-Godavari Basin, India.</title>
        <authorList>
            <person name="Dawar C."/>
            <person name="Aggarwal R.K."/>
        </authorList>
    </citation>
    <scope>NUCLEOTIDE SEQUENCE [LARGE SCALE GENOMIC DNA]</scope>
    <source>
        <strain evidence="5 6">KG-21</strain>
    </source>
</reference>
<dbReference type="Pfam" id="PF04972">
    <property type="entry name" value="BON"/>
    <property type="match status" value="1"/>
</dbReference>
<dbReference type="PANTHER" id="PTHR43080">
    <property type="entry name" value="CBS DOMAIN-CONTAINING PROTEIN CBSX3, MITOCHONDRIAL"/>
    <property type="match status" value="1"/>
</dbReference>
<dbReference type="AlphaFoldDB" id="A0A0M8PP33"/>
<dbReference type="CDD" id="cd02205">
    <property type="entry name" value="CBS_pair_SF"/>
    <property type="match status" value="1"/>
</dbReference>
<organism evidence="5 6">
    <name type="scientific">Rhodococcus rhodochrous KG-21</name>
    <dbReference type="NCBI Taxonomy" id="1441923"/>
    <lineage>
        <taxon>Bacteria</taxon>
        <taxon>Bacillati</taxon>
        <taxon>Actinomycetota</taxon>
        <taxon>Actinomycetes</taxon>
        <taxon>Mycobacteriales</taxon>
        <taxon>Nocardiaceae</taxon>
        <taxon>Rhodococcus</taxon>
    </lineage>
</organism>
<evidence type="ECO:0000313" key="5">
    <source>
        <dbReference type="EMBL" id="KOS56159.1"/>
    </source>
</evidence>
<keyword evidence="1 2" id="KW-0129">CBS domain</keyword>
<evidence type="ECO:0000259" key="4">
    <source>
        <dbReference type="PROSITE" id="PS51371"/>
    </source>
</evidence>
<evidence type="ECO:0000256" key="1">
    <source>
        <dbReference type="ARBA" id="ARBA00023122"/>
    </source>
</evidence>
<dbReference type="RefSeq" id="WP_054372722.1">
    <property type="nucleotide sequence ID" value="NZ_AZYO01000023.1"/>
</dbReference>
<protein>
    <submittedName>
        <fullName evidence="5">Histidine kinase</fullName>
    </submittedName>
</protein>
<accession>A0A0M8PP33</accession>
<dbReference type="InterPro" id="IPR000644">
    <property type="entry name" value="CBS_dom"/>
</dbReference>
<dbReference type="InterPro" id="IPR007055">
    <property type="entry name" value="BON_dom"/>
</dbReference>
<dbReference type="Pfam" id="PF00571">
    <property type="entry name" value="CBS"/>
    <property type="match status" value="2"/>
</dbReference>
<keyword evidence="5" id="KW-0418">Kinase</keyword>
<dbReference type="SMART" id="SM00116">
    <property type="entry name" value="CBS"/>
    <property type="match status" value="2"/>
</dbReference>
<evidence type="ECO:0000313" key="6">
    <source>
        <dbReference type="Proteomes" id="UP000037712"/>
    </source>
</evidence>
<feature type="domain" description="CBS" evidence="4">
    <location>
        <begin position="69"/>
        <end position="126"/>
    </location>
</feature>
<feature type="domain" description="CBS" evidence="4">
    <location>
        <begin position="7"/>
        <end position="63"/>
    </location>
</feature>
<feature type="region of interest" description="Disordered" evidence="3">
    <location>
        <begin position="177"/>
        <end position="202"/>
    </location>
</feature>
<evidence type="ECO:0000256" key="2">
    <source>
        <dbReference type="PROSITE-ProRule" id="PRU00703"/>
    </source>
</evidence>
<sequence length="202" mass="21735">MRVRDVMHRPVATVHQGVPVTEAAVPLAEQGYAALPVLDDRDRLVGILTSGDVLRGTMSEDTRTVAEVMTAPVVAVAAYQDLADASRLLLSRGLRSIPVVEDDGHVVGIVSRGDLLRLLLKPDEAIGVSVQRRLDDYTGTRRWRAEVSGGRVTIQGLFADESERRIAIALARTVPGTRSATTAAPRQTDDPCPAASWSFDDA</sequence>
<dbReference type="InterPro" id="IPR051257">
    <property type="entry name" value="Diverse_CBS-Domain"/>
</dbReference>
<dbReference type="GO" id="GO:0016301">
    <property type="term" value="F:kinase activity"/>
    <property type="evidence" value="ECO:0007669"/>
    <property type="project" value="UniProtKB-KW"/>
</dbReference>
<reference evidence="6" key="2">
    <citation type="submission" date="2015-01" db="EMBL/GenBank/DDBJ databases">
        <title>Draft genome sequence of potential hydrocarbon metabolising strain of Rhodococcus rhodochrous.</title>
        <authorList>
            <person name="Aggarwal R.K."/>
            <person name="Dawar C."/>
        </authorList>
    </citation>
    <scope>NUCLEOTIDE SEQUENCE [LARGE SCALE GENOMIC DNA]</scope>
    <source>
        <strain evidence="6">KG-21</strain>
    </source>
</reference>
<dbReference type="Gene3D" id="3.10.580.10">
    <property type="entry name" value="CBS-domain"/>
    <property type="match status" value="1"/>
</dbReference>
<dbReference type="SUPFAM" id="SSF54631">
    <property type="entry name" value="CBS-domain pair"/>
    <property type="match status" value="1"/>
</dbReference>
<dbReference type="EMBL" id="AZYO01000023">
    <property type="protein sequence ID" value="KOS56159.1"/>
    <property type="molecule type" value="Genomic_DNA"/>
</dbReference>
<gene>
    <name evidence="5" type="ORF">Z051_11140</name>
</gene>
<comment type="caution">
    <text evidence="5">The sequence shown here is derived from an EMBL/GenBank/DDBJ whole genome shotgun (WGS) entry which is preliminary data.</text>
</comment>
<dbReference type="PANTHER" id="PTHR43080:SF2">
    <property type="entry name" value="CBS DOMAIN-CONTAINING PROTEIN"/>
    <property type="match status" value="1"/>
</dbReference>
<name>A0A0M8PP33_RHORH</name>
<proteinExistence type="predicted"/>
<dbReference type="PATRIC" id="fig|1441923.3.peg.2453"/>